<dbReference type="PANTHER" id="PTHR16056">
    <property type="entry name" value="REGULATOR OF MICROTUBULE DYNAMICS PROTEIN"/>
    <property type="match status" value="1"/>
</dbReference>
<keyword evidence="3" id="KW-0698">rRNA processing</keyword>
<keyword evidence="6" id="KW-1185">Reference proteome</keyword>
<sequence length="348" mass="38485">MGSSAKKKREKAKDFQKTKLKVGKEKAKAANFTNTGFKSKCKYQDCVITIVMSHQSISEAAPDAVKQFKHQLSLATTSKSDKQRKECLSYLTTQLSATPPNNPIGTYALLIKILPLICDLSSGVRTQLIKLLRCLPASDVRNHAEKTIMFVRAGMTHVSAKVSNDALEVLAWLLEVAADEVVCCPGGWVKTLNSFCAIMGWSTAGNSGWTQGRSSMRAKDNLSYSKQILELARFVQVGLGQKSQKEKEKSCYWDTLYSMPRDPEPFAYLNMFGKRTDEDGEMYTDREARQRVYKRKFFGLIGVGNSVALKEGGSPGRAAIELEKAIEDGMKGFDMSGGSEGLDLDSLW</sequence>
<dbReference type="EMBL" id="JAWDJO010000270">
    <property type="protein sequence ID" value="KAL1888250.1"/>
    <property type="molecule type" value="Genomic_DNA"/>
</dbReference>
<evidence type="ECO:0000259" key="4">
    <source>
        <dbReference type="Pfam" id="PF12333"/>
    </source>
</evidence>
<name>A0ABR3YIV1_9PEZI</name>
<dbReference type="InterPro" id="IPR024679">
    <property type="entry name" value="Ipi1_N"/>
</dbReference>
<dbReference type="Pfam" id="PF12333">
    <property type="entry name" value="Ipi1_N"/>
    <property type="match status" value="1"/>
</dbReference>
<comment type="function">
    <text evidence="3">Component of the RIX1 complex required for processing of ITS2 sequences from 35S pre-rRNA.</text>
</comment>
<comment type="caution">
    <text evidence="5">The sequence shown here is derived from an EMBL/GenBank/DDBJ whole genome shotgun (WGS) entry which is preliminary data.</text>
</comment>
<evidence type="ECO:0000256" key="1">
    <source>
        <dbReference type="ARBA" id="ARBA00004123"/>
    </source>
</evidence>
<reference evidence="5 6" key="1">
    <citation type="journal article" date="2024" name="IMA Fungus">
        <title>IMA Genome - F19 : A genome assembly and annotation guide to empower mycologists, including annotated draft genome sequences of Ceratocystis pirilliformis, Diaporthe australafricana, Fusarium ophioides, Paecilomyces lecythidis, and Sporothrix stenoceras.</title>
        <authorList>
            <person name="Aylward J."/>
            <person name="Wilson A.M."/>
            <person name="Visagie C.M."/>
            <person name="Spraker J."/>
            <person name="Barnes I."/>
            <person name="Buitendag C."/>
            <person name="Ceriani C."/>
            <person name="Del Mar Angel L."/>
            <person name="du Plessis D."/>
            <person name="Fuchs T."/>
            <person name="Gasser K."/>
            <person name="Kramer D."/>
            <person name="Li W."/>
            <person name="Munsamy K."/>
            <person name="Piso A."/>
            <person name="Price J.L."/>
            <person name="Sonnekus B."/>
            <person name="Thomas C."/>
            <person name="van der Nest A."/>
            <person name="van Dijk A."/>
            <person name="van Heerden A."/>
            <person name="van Vuuren N."/>
            <person name="Yilmaz N."/>
            <person name="Duong T.A."/>
            <person name="van der Merwe N.A."/>
            <person name="Wingfield M.J."/>
            <person name="Wingfield B.D."/>
        </authorList>
    </citation>
    <scope>NUCLEOTIDE SEQUENCE [LARGE SCALE GENOMIC DNA]</scope>
    <source>
        <strain evidence="5 6">CMW 12675</strain>
    </source>
</reference>
<keyword evidence="2 3" id="KW-0539">Nucleus</keyword>
<proteinExistence type="inferred from homology"/>
<dbReference type="Proteomes" id="UP001583280">
    <property type="component" value="Unassembled WGS sequence"/>
</dbReference>
<feature type="domain" description="Pre-rRNA-processing protein Ipi1 N-terminal" evidence="4">
    <location>
        <begin position="139"/>
        <end position="234"/>
    </location>
</feature>
<comment type="subunit">
    <text evidence="3">Component of the RIX1 complex.</text>
</comment>
<keyword evidence="3" id="KW-0690">Ribosome biogenesis</keyword>
<accession>A0ABR3YIV1</accession>
<evidence type="ECO:0000313" key="5">
    <source>
        <dbReference type="EMBL" id="KAL1888250.1"/>
    </source>
</evidence>
<evidence type="ECO:0000313" key="6">
    <source>
        <dbReference type="Proteomes" id="UP001583280"/>
    </source>
</evidence>
<dbReference type="PANTHER" id="PTHR16056:SF2">
    <property type="entry name" value="TESTIS-EXPRESSED PROTEIN 10"/>
    <property type="match status" value="1"/>
</dbReference>
<comment type="similarity">
    <text evidence="3">Belongs to the IPI1/TEX10 family.</text>
</comment>
<protein>
    <recommendedName>
        <fullName evidence="3">Pre-rRNA-processing protein</fullName>
    </recommendedName>
</protein>
<evidence type="ECO:0000256" key="2">
    <source>
        <dbReference type="ARBA" id="ARBA00023242"/>
    </source>
</evidence>
<comment type="subcellular location">
    <subcellularLocation>
        <location evidence="1 3">Nucleus</location>
    </subcellularLocation>
</comment>
<gene>
    <name evidence="5" type="primary">IPI1</name>
    <name evidence="5" type="ORF">Cpir12675_006246</name>
</gene>
<organism evidence="5 6">
    <name type="scientific">Ceratocystis pirilliformis</name>
    <dbReference type="NCBI Taxonomy" id="259994"/>
    <lineage>
        <taxon>Eukaryota</taxon>
        <taxon>Fungi</taxon>
        <taxon>Dikarya</taxon>
        <taxon>Ascomycota</taxon>
        <taxon>Pezizomycotina</taxon>
        <taxon>Sordariomycetes</taxon>
        <taxon>Hypocreomycetidae</taxon>
        <taxon>Microascales</taxon>
        <taxon>Ceratocystidaceae</taxon>
        <taxon>Ceratocystis</taxon>
    </lineage>
</organism>
<evidence type="ECO:0000256" key="3">
    <source>
        <dbReference type="RuleBase" id="RU368021"/>
    </source>
</evidence>